<reference evidence="2" key="2">
    <citation type="journal article" date="2012" name="PLoS ONE">
        <title>A Deeply Branching Thermophilic Bacterium with an Ancient Acetyl-CoA Pathway Dominates a Subsurface Ecosystem.</title>
        <authorList>
            <person name="Takami H."/>
            <person name="Noguchi H."/>
            <person name="Takaki Y."/>
            <person name="Uchiyama I."/>
            <person name="Toyoda A."/>
            <person name="Nishi S."/>
            <person name="Chee G.-J."/>
            <person name="Arai W."/>
            <person name="Nunoura T."/>
            <person name="Itoh T."/>
            <person name="Hattori M."/>
            <person name="Takai K."/>
        </authorList>
    </citation>
    <scope>NUCLEOTIDE SEQUENCE</scope>
</reference>
<feature type="signal peptide" evidence="1">
    <location>
        <begin position="1"/>
        <end position="20"/>
    </location>
</feature>
<dbReference type="AlphaFoldDB" id="H5SQ29"/>
<sequence length="323" mass="35043">MRRIVLVIFVSGLLGSVSLAAPPQGCSVELISLHRLSLPVPGSAGLKDLALAVDERGILYVSFASWPTEGAGPRAMALPYIVSYDPSGKLLRVFERPSIIPETARWARITSLAYTSGRVYAAAQWQEGSWRSALLIFGTSGDLQRTVVLEGLRNPWIVPLGSQIGVLGTVWTEKGQDVGVLQTFSADGERVSEHMAEPFEPKAHLLSDGTGRVLAVEPSGKVEVFHPRKTWASLPGGFGHIHAAFTGDGAIIINRVDLETRRTSLLFLNDRGGRCEADTTGRLAPMVRGADGFFYGIGQLGFRPDTPTDRREILVGKFRIVRQ</sequence>
<dbReference type="SUPFAM" id="SSF101898">
    <property type="entry name" value="NHL repeat"/>
    <property type="match status" value="1"/>
</dbReference>
<accession>H5SQ29</accession>
<name>H5SQ29_9BACT</name>
<feature type="chain" id="PRO_5003597509" evidence="1">
    <location>
        <begin position="21"/>
        <end position="323"/>
    </location>
</feature>
<evidence type="ECO:0000313" key="2">
    <source>
        <dbReference type="EMBL" id="BAL58265.1"/>
    </source>
</evidence>
<reference evidence="2" key="1">
    <citation type="journal article" date="2005" name="Environ. Microbiol.">
        <title>Genetic and functional properties of uncultivated thermophilic crenarchaeotes from a subsurface gold mine as revealed by analysis of genome fragments.</title>
        <authorList>
            <person name="Nunoura T."/>
            <person name="Hirayama H."/>
            <person name="Takami H."/>
            <person name="Oida H."/>
            <person name="Nishi S."/>
            <person name="Shimamura S."/>
            <person name="Suzuki Y."/>
            <person name="Inagaki F."/>
            <person name="Takai K."/>
            <person name="Nealson K.H."/>
            <person name="Horikoshi K."/>
        </authorList>
    </citation>
    <scope>NUCLEOTIDE SEQUENCE</scope>
</reference>
<dbReference type="EMBL" id="AP011798">
    <property type="protein sequence ID" value="BAL58265.1"/>
    <property type="molecule type" value="Genomic_DNA"/>
</dbReference>
<keyword evidence="1" id="KW-0732">Signal</keyword>
<organism evidence="2">
    <name type="scientific">uncultured Acidobacteriota bacterium</name>
    <dbReference type="NCBI Taxonomy" id="171953"/>
    <lineage>
        <taxon>Bacteria</taxon>
        <taxon>Pseudomonadati</taxon>
        <taxon>Acidobacteriota</taxon>
        <taxon>environmental samples</taxon>
    </lineage>
</organism>
<gene>
    <name evidence="2" type="ORF">HGMM_F55E10C27</name>
</gene>
<proteinExistence type="predicted"/>
<evidence type="ECO:0000256" key="1">
    <source>
        <dbReference type="SAM" id="SignalP"/>
    </source>
</evidence>
<protein>
    <submittedName>
        <fullName evidence="2">Uncharacterized protein</fullName>
    </submittedName>
</protein>